<dbReference type="GO" id="GO:0005694">
    <property type="term" value="C:chromosome"/>
    <property type="evidence" value="ECO:0007669"/>
    <property type="project" value="TreeGrafter"/>
</dbReference>
<dbReference type="CDD" id="cd16393">
    <property type="entry name" value="SPO0J_N"/>
    <property type="match status" value="1"/>
</dbReference>
<dbReference type="SMART" id="SM00470">
    <property type="entry name" value="ParB"/>
    <property type="match status" value="1"/>
</dbReference>
<dbReference type="SUPFAM" id="SSF110849">
    <property type="entry name" value="ParB/Sulfiredoxin"/>
    <property type="match status" value="1"/>
</dbReference>
<dbReference type="AlphaFoldDB" id="A0A345IL08"/>
<dbReference type="InterPro" id="IPR004437">
    <property type="entry name" value="ParB/RepB/Spo0J"/>
</dbReference>
<evidence type="ECO:0000256" key="1">
    <source>
        <dbReference type="ARBA" id="ARBA00006295"/>
    </source>
</evidence>
<proteinExistence type="inferred from homology"/>
<reference evidence="9" key="4">
    <citation type="journal article" date="2019" name="Int. J. Syst. Evol. Microbiol.">
        <title>The Global Catalogue of Microorganisms (GCM) 10K type strain sequencing project: providing services to taxonomists for standard genome sequencing and annotation.</title>
        <authorList>
            <consortium name="The Broad Institute Genomics Platform"/>
            <consortium name="The Broad Institute Genome Sequencing Center for Infectious Disease"/>
            <person name="Wu L."/>
            <person name="Ma J."/>
        </authorList>
    </citation>
    <scope>NUCLEOTIDE SEQUENCE [LARGE SCALE GENOMIC DNA]</scope>
    <source>
        <strain evidence="9">CGMCC 1.8884</strain>
    </source>
</reference>
<dbReference type="EMBL" id="BMMA01000010">
    <property type="protein sequence ID" value="GGI81349.1"/>
    <property type="molecule type" value="Genomic_DNA"/>
</dbReference>
<dbReference type="Gene3D" id="1.10.10.2830">
    <property type="match status" value="1"/>
</dbReference>
<dbReference type="KEGG" id="dwu:DVJ83_14495"/>
<evidence type="ECO:0000313" key="7">
    <source>
        <dbReference type="EMBL" id="GGP29204.1"/>
    </source>
</evidence>
<dbReference type="SUPFAM" id="SSF109709">
    <property type="entry name" value="KorB DNA-binding domain-like"/>
    <property type="match status" value="1"/>
</dbReference>
<dbReference type="Pfam" id="PF02195">
    <property type="entry name" value="ParB_N"/>
    <property type="match status" value="1"/>
</dbReference>
<accession>A0A345IL08</accession>
<dbReference type="GeneID" id="59166580"/>
<evidence type="ECO:0000259" key="4">
    <source>
        <dbReference type="SMART" id="SM00470"/>
    </source>
</evidence>
<dbReference type="Proteomes" id="UP000253744">
    <property type="component" value="Plasmid pDrdA"/>
</dbReference>
<dbReference type="PANTHER" id="PTHR33375:SF7">
    <property type="entry name" value="CHROMOSOME 2-PARTITIONING PROTEIN PARB-RELATED"/>
    <property type="match status" value="1"/>
</dbReference>
<evidence type="ECO:0000313" key="5">
    <source>
        <dbReference type="EMBL" id="AXH00381.1"/>
    </source>
</evidence>
<name>A0A345IL08_9DEIO</name>
<dbReference type="RefSeq" id="WP_017869439.1">
    <property type="nucleotide sequence ID" value="NZ_BMLZ01000007.1"/>
</dbReference>
<dbReference type="InterPro" id="IPR036086">
    <property type="entry name" value="ParB/Sulfiredoxin_sf"/>
</dbReference>
<dbReference type="FunFam" id="3.90.1530.30:FF:000001">
    <property type="entry name" value="Chromosome partitioning protein ParB"/>
    <property type="match status" value="1"/>
</dbReference>
<dbReference type="EMBL" id="BMLZ01000007">
    <property type="protein sequence ID" value="GGP29204.1"/>
    <property type="molecule type" value="Genomic_DNA"/>
</dbReference>
<evidence type="ECO:0000313" key="9">
    <source>
        <dbReference type="Proteomes" id="UP000630135"/>
    </source>
</evidence>
<dbReference type="Proteomes" id="UP000630135">
    <property type="component" value="Unassembled WGS sequence"/>
</dbReference>
<keyword evidence="9" id="KW-1185">Reference proteome</keyword>
<comment type="similarity">
    <text evidence="1">Belongs to the ParB family.</text>
</comment>
<dbReference type="InterPro" id="IPR003115">
    <property type="entry name" value="ParB_N"/>
</dbReference>
<keyword evidence="5" id="KW-0614">Plasmid</keyword>
<dbReference type="Gene3D" id="3.90.1530.30">
    <property type="match status" value="1"/>
</dbReference>
<organism evidence="5 8">
    <name type="scientific">Deinococcus wulumuqiensis</name>
    <dbReference type="NCBI Taxonomy" id="980427"/>
    <lineage>
        <taxon>Bacteria</taxon>
        <taxon>Thermotogati</taxon>
        <taxon>Deinococcota</taxon>
        <taxon>Deinococci</taxon>
        <taxon>Deinococcales</taxon>
        <taxon>Deinococcaceae</taxon>
        <taxon>Deinococcus</taxon>
    </lineage>
</organism>
<evidence type="ECO:0000256" key="3">
    <source>
        <dbReference type="ARBA" id="ARBA00023125"/>
    </source>
</evidence>
<dbReference type="STRING" id="1288484.GCA_000348665_00508"/>
<protein>
    <submittedName>
        <fullName evidence="6">Chromosome 2-partitioning protein ParB</fullName>
    </submittedName>
    <submittedName>
        <fullName evidence="5">ParB/RepB/Spo0J family partition protein</fullName>
    </submittedName>
</protein>
<evidence type="ECO:0000256" key="2">
    <source>
        <dbReference type="ARBA" id="ARBA00022829"/>
    </source>
</evidence>
<geneLocation type="plasmid" evidence="8">
    <name>pdrda</name>
</geneLocation>
<reference evidence="5 8" key="3">
    <citation type="submission" date="2018-07" db="EMBL/GenBank/DDBJ databases">
        <title>Complete Genome and Methylome Analysis of Deinococcus wulumuqiensis NEB 479.</title>
        <authorList>
            <person name="Fomenkov A."/>
            <person name="Luyten Y."/>
            <person name="Vincze T."/>
            <person name="Anton B.P."/>
            <person name="Clark T."/>
            <person name="Roberts R.J."/>
            <person name="Morgan R.D."/>
        </authorList>
    </citation>
    <scope>NUCLEOTIDE SEQUENCE [LARGE SCALE GENOMIC DNA]</scope>
    <source>
        <strain evidence="5 8">NEB 479</strain>
        <plasmid evidence="5">pDrdA</plasmid>
        <plasmid evidence="8">Plasmid pdrda</plasmid>
    </source>
</reference>
<geneLocation type="plasmid" evidence="5">
    <name>pDrdA</name>
</geneLocation>
<dbReference type="GO" id="GO:0007059">
    <property type="term" value="P:chromosome segregation"/>
    <property type="evidence" value="ECO:0007669"/>
    <property type="project" value="UniProtKB-KW"/>
</dbReference>
<reference evidence="7" key="1">
    <citation type="journal article" date="2014" name="Int. J. Syst. Evol. Microbiol.">
        <title>Complete genome of a new Firmicutes species belonging to the dominant human colonic microbiota ('Ruminococcus bicirculans') reveals two chromosomes and a selective capacity to utilize plant glucans.</title>
        <authorList>
            <consortium name="NISC Comparative Sequencing Program"/>
            <person name="Wegmann U."/>
            <person name="Louis P."/>
            <person name="Goesmann A."/>
            <person name="Henrissat B."/>
            <person name="Duncan S.H."/>
            <person name="Flint H.J."/>
        </authorList>
    </citation>
    <scope>NUCLEOTIDE SEQUENCE</scope>
    <source>
        <strain evidence="7">CGMCC 1.8884</strain>
    </source>
</reference>
<reference evidence="6" key="2">
    <citation type="journal article" date="2014" name="Int. J. Syst. Evol. Microbiol.">
        <title>Complete genome sequence of Corynebacterium casei LMG S-19264T (=DSM 44701T), isolated from a smear-ripened cheese.</title>
        <authorList>
            <consortium name="US DOE Joint Genome Institute (JGI-PGF)"/>
            <person name="Walter F."/>
            <person name="Albersmeier A."/>
            <person name="Kalinowski J."/>
            <person name="Ruckert C."/>
        </authorList>
    </citation>
    <scope>NUCLEOTIDE SEQUENCE</scope>
    <source>
        <strain evidence="6">CGMCC 1.8885</strain>
    </source>
</reference>
<dbReference type="NCBIfam" id="TIGR00180">
    <property type="entry name" value="parB_part"/>
    <property type="match status" value="1"/>
</dbReference>
<dbReference type="GO" id="GO:0003677">
    <property type="term" value="F:DNA binding"/>
    <property type="evidence" value="ECO:0007669"/>
    <property type="project" value="UniProtKB-KW"/>
</dbReference>
<dbReference type="InterPro" id="IPR050336">
    <property type="entry name" value="Chromosome_partition/occlusion"/>
</dbReference>
<evidence type="ECO:0000313" key="8">
    <source>
        <dbReference type="Proteomes" id="UP000253744"/>
    </source>
</evidence>
<reference evidence="6" key="5">
    <citation type="submission" date="2023-08" db="EMBL/GenBank/DDBJ databases">
        <authorList>
            <person name="Sun Q."/>
            <person name="Zhou Y."/>
        </authorList>
    </citation>
    <scope>NUCLEOTIDE SEQUENCE</scope>
    <source>
        <strain evidence="7">CGMCC 1.8884</strain>
        <strain evidence="6">CGMCC 1.8885</strain>
    </source>
</reference>
<dbReference type="PANTHER" id="PTHR33375">
    <property type="entry name" value="CHROMOSOME-PARTITIONING PROTEIN PARB-RELATED"/>
    <property type="match status" value="1"/>
</dbReference>
<dbReference type="EMBL" id="CP031159">
    <property type="protein sequence ID" value="AXH00381.1"/>
    <property type="molecule type" value="Genomic_DNA"/>
</dbReference>
<keyword evidence="2" id="KW-0159">Chromosome partition</keyword>
<evidence type="ECO:0000313" key="6">
    <source>
        <dbReference type="EMBL" id="GGI81349.1"/>
    </source>
</evidence>
<feature type="domain" description="ParB-like N-terminal" evidence="4">
    <location>
        <begin position="30"/>
        <end position="119"/>
    </location>
</feature>
<sequence length="293" mass="33059">MTRRRPERRRDLIGLLGEAPVDLSQANDIRALPVSELRVGSTQPRRSFDLERLSELAESIREHGVLQPLLVRSVDGHYEIVAGERRWRAAQLAGLSEIPVVVRQLSDEQARAAALIENLQRDNLNVIDEVDGKLELVALTLGLEREQARKRLMQLLRTVPGDEHERLDQVFRSMGETWRTFAKNKLRILNWPQPVLEALRAGLPLTLGSVVAGAPEDRQAELLELAQNGASRSRLMRALQSKPKISPLAPEQLAKVLGSKRFLSSLDAPTRETLDRWLARMPEQLRQAIDEQS</sequence>
<dbReference type="Proteomes" id="UP000652720">
    <property type="component" value="Unassembled WGS sequence"/>
</dbReference>
<gene>
    <name evidence="6" type="primary">parB2</name>
    <name evidence="5" type="ORF">DVJ83_14495</name>
    <name evidence="7" type="ORF">GCM10008021_08550</name>
    <name evidence="6" type="ORF">GCM10010914_14440</name>
</gene>
<dbReference type="FunFam" id="1.10.10.2830:FF:000003">
    <property type="entry name" value="Probable chromosome 2-partitioning protein ParB"/>
    <property type="match status" value="1"/>
</dbReference>
<keyword evidence="3" id="KW-0238">DNA-binding</keyword>